<dbReference type="OrthoDB" id="10495504at2759"/>
<evidence type="ECO:0000313" key="3">
    <source>
        <dbReference type="Proteomes" id="UP000092154"/>
    </source>
</evidence>
<evidence type="ECO:0000313" key="2">
    <source>
        <dbReference type="EMBL" id="OAX32796.1"/>
    </source>
</evidence>
<protein>
    <submittedName>
        <fullName evidence="2">Uncharacterized protein</fullName>
    </submittedName>
</protein>
<dbReference type="EMBL" id="KV448913">
    <property type="protein sequence ID" value="OAX32796.1"/>
    <property type="molecule type" value="Genomic_DNA"/>
</dbReference>
<reference evidence="2 3" key="1">
    <citation type="submission" date="2016-06" db="EMBL/GenBank/DDBJ databases">
        <title>Comparative genomics of the ectomycorrhizal sister species Rhizopogon vinicolor and Rhizopogon vesiculosus (Basidiomycota: Boletales) reveals a divergence of the mating type B locus.</title>
        <authorList>
            <consortium name="DOE Joint Genome Institute"/>
            <person name="Mujic A.B."/>
            <person name="Kuo A."/>
            <person name="Tritt A."/>
            <person name="Lipzen A."/>
            <person name="Chen C."/>
            <person name="Johnson J."/>
            <person name="Sharma A."/>
            <person name="Barry K."/>
            <person name="Grigoriev I.V."/>
            <person name="Spatafora J.W."/>
        </authorList>
    </citation>
    <scope>NUCLEOTIDE SEQUENCE [LARGE SCALE GENOMIC DNA]</scope>
    <source>
        <strain evidence="2 3">AM-OR11-026</strain>
    </source>
</reference>
<dbReference type="AlphaFoldDB" id="A0A1B7MJL6"/>
<keyword evidence="3" id="KW-1185">Reference proteome</keyword>
<feature type="region of interest" description="Disordered" evidence="1">
    <location>
        <begin position="155"/>
        <end position="183"/>
    </location>
</feature>
<gene>
    <name evidence="2" type="ORF">K503DRAFT_869952</name>
</gene>
<evidence type="ECO:0000256" key="1">
    <source>
        <dbReference type="SAM" id="MobiDB-lite"/>
    </source>
</evidence>
<sequence>MKAALEDILDKSAEGRAVLPRQTTCICSAEKESVLVFELKPQPDPSVFDPMPSFQQNASQWSFSHLNPEAALHSRHSTLSPLQTPSGSFDSLQNISPQAGLPTPTASANGSTYYNRPSHVKSLSAGYGRMNNFNVTVRRSTSATISPTPTIIVTEPMTDSQASKTAEGTRVVSLRRHRVARSS</sequence>
<feature type="compositionally biased region" description="Polar residues" evidence="1">
    <location>
        <begin position="157"/>
        <end position="166"/>
    </location>
</feature>
<dbReference type="Proteomes" id="UP000092154">
    <property type="component" value="Unassembled WGS sequence"/>
</dbReference>
<dbReference type="InParanoid" id="A0A1B7MJL6"/>
<accession>A0A1B7MJL6</accession>
<feature type="compositionally biased region" description="Basic residues" evidence="1">
    <location>
        <begin position="173"/>
        <end position="183"/>
    </location>
</feature>
<proteinExistence type="predicted"/>
<name>A0A1B7MJL6_9AGAM</name>
<organism evidence="2 3">
    <name type="scientific">Rhizopogon vinicolor AM-OR11-026</name>
    <dbReference type="NCBI Taxonomy" id="1314800"/>
    <lineage>
        <taxon>Eukaryota</taxon>
        <taxon>Fungi</taxon>
        <taxon>Dikarya</taxon>
        <taxon>Basidiomycota</taxon>
        <taxon>Agaricomycotina</taxon>
        <taxon>Agaricomycetes</taxon>
        <taxon>Agaricomycetidae</taxon>
        <taxon>Boletales</taxon>
        <taxon>Suillineae</taxon>
        <taxon>Rhizopogonaceae</taxon>
        <taxon>Rhizopogon</taxon>
    </lineage>
</organism>